<name>X0YHM3_9ZZZZ</name>
<comment type="caution">
    <text evidence="1">The sequence shown here is derived from an EMBL/GenBank/DDBJ whole genome shotgun (WGS) entry which is preliminary data.</text>
</comment>
<accession>X0YHM3</accession>
<protein>
    <submittedName>
        <fullName evidence="1">Uncharacterized protein</fullName>
    </submittedName>
</protein>
<organism evidence="1">
    <name type="scientific">marine sediment metagenome</name>
    <dbReference type="NCBI Taxonomy" id="412755"/>
    <lineage>
        <taxon>unclassified sequences</taxon>
        <taxon>metagenomes</taxon>
        <taxon>ecological metagenomes</taxon>
    </lineage>
</organism>
<gene>
    <name evidence="1" type="ORF">S01H1_63528</name>
</gene>
<dbReference type="AlphaFoldDB" id="X0YHM3"/>
<proteinExistence type="predicted"/>
<dbReference type="EMBL" id="BARS01041818">
    <property type="protein sequence ID" value="GAG36326.1"/>
    <property type="molecule type" value="Genomic_DNA"/>
</dbReference>
<feature type="non-terminal residue" evidence="1">
    <location>
        <position position="1"/>
    </location>
</feature>
<sequence length="68" mass="7189">SDSSACLGPRQESQVAQFCQNVADNLAIFPSPLEREGMLAGGRDAERSGAAWSIALIGRTGARQGRKK</sequence>
<reference evidence="1" key="1">
    <citation type="journal article" date="2014" name="Front. Microbiol.">
        <title>High frequency of phylogenetically diverse reductive dehalogenase-homologous genes in deep subseafloor sedimentary metagenomes.</title>
        <authorList>
            <person name="Kawai M."/>
            <person name="Futagami T."/>
            <person name="Toyoda A."/>
            <person name="Takaki Y."/>
            <person name="Nishi S."/>
            <person name="Hori S."/>
            <person name="Arai W."/>
            <person name="Tsubouchi T."/>
            <person name="Morono Y."/>
            <person name="Uchiyama I."/>
            <person name="Ito T."/>
            <person name="Fujiyama A."/>
            <person name="Inagaki F."/>
            <person name="Takami H."/>
        </authorList>
    </citation>
    <scope>NUCLEOTIDE SEQUENCE</scope>
    <source>
        <strain evidence="1">Expedition CK06-06</strain>
    </source>
</reference>
<evidence type="ECO:0000313" key="1">
    <source>
        <dbReference type="EMBL" id="GAG36326.1"/>
    </source>
</evidence>